<proteinExistence type="predicted"/>
<dbReference type="Pfam" id="PF10086">
    <property type="entry name" value="YhfC"/>
    <property type="match status" value="1"/>
</dbReference>
<evidence type="ECO:0000256" key="1">
    <source>
        <dbReference type="SAM" id="Phobius"/>
    </source>
</evidence>
<feature type="transmembrane region" description="Helical" evidence="1">
    <location>
        <begin position="38"/>
        <end position="60"/>
    </location>
</feature>
<dbReference type="InterPro" id="IPR011397">
    <property type="entry name" value="YhfC"/>
</dbReference>
<keyword evidence="1" id="KW-1133">Transmembrane helix</keyword>
<dbReference type="STRING" id="418495.SAMN05216215_1015125"/>
<name>A0A1H3EQH2_9PSEU</name>
<gene>
    <name evidence="2" type="ORF">SAMN05216215_1015125</name>
</gene>
<evidence type="ECO:0000313" key="2">
    <source>
        <dbReference type="EMBL" id="SDX81023.1"/>
    </source>
</evidence>
<dbReference type="EMBL" id="FNOK01000015">
    <property type="protein sequence ID" value="SDX81023.1"/>
    <property type="molecule type" value="Genomic_DNA"/>
</dbReference>
<dbReference type="RefSeq" id="WP_093266816.1">
    <property type="nucleotide sequence ID" value="NZ_FNOK01000015.1"/>
</dbReference>
<keyword evidence="1" id="KW-0472">Membrane</keyword>
<feature type="transmembrane region" description="Helical" evidence="1">
    <location>
        <begin position="185"/>
        <end position="204"/>
    </location>
</feature>
<feature type="transmembrane region" description="Helical" evidence="1">
    <location>
        <begin position="6"/>
        <end position="26"/>
    </location>
</feature>
<sequence length="248" mass="26720">MGAANIAAIAAELVIMIGGPIAAAVWIRRRFAVPRRVFWIAAGFFLVNLVVNVPLVTMVWPSLFGAGSWALLAAASMTYAVCEEVARYLSFRAGRSMRENRTADGALASGVGHGGAESVLFGLQYAWGMAVVWLLPQALPPGAVERLAGSPWWTFLLTGVERPIAIACHVGFATLIVLAYRRSALFLPVAIAAHFVVDFATFGLQNVAGGFWHDLLFLAFAITAVLVFRQVRRSCPRVEAPEVPQPAR</sequence>
<dbReference type="Proteomes" id="UP000199529">
    <property type="component" value="Unassembled WGS sequence"/>
</dbReference>
<keyword evidence="3" id="KW-1185">Reference proteome</keyword>
<evidence type="ECO:0000313" key="3">
    <source>
        <dbReference type="Proteomes" id="UP000199529"/>
    </source>
</evidence>
<dbReference type="OrthoDB" id="9807167at2"/>
<accession>A0A1H3EQH2</accession>
<keyword evidence="1" id="KW-0812">Transmembrane</keyword>
<feature type="transmembrane region" description="Helical" evidence="1">
    <location>
        <begin position="66"/>
        <end position="86"/>
    </location>
</feature>
<reference evidence="3" key="1">
    <citation type="submission" date="2016-10" db="EMBL/GenBank/DDBJ databases">
        <authorList>
            <person name="Varghese N."/>
            <person name="Submissions S."/>
        </authorList>
    </citation>
    <scope>NUCLEOTIDE SEQUENCE [LARGE SCALE GENOMIC DNA]</scope>
    <source>
        <strain evidence="3">CGMCC 4.3530</strain>
    </source>
</reference>
<protein>
    <submittedName>
        <fullName evidence="2">Uncharacterized membrane protein YhfC</fullName>
    </submittedName>
</protein>
<organism evidence="2 3">
    <name type="scientific">Saccharopolyspora shandongensis</name>
    <dbReference type="NCBI Taxonomy" id="418495"/>
    <lineage>
        <taxon>Bacteria</taxon>
        <taxon>Bacillati</taxon>
        <taxon>Actinomycetota</taxon>
        <taxon>Actinomycetes</taxon>
        <taxon>Pseudonocardiales</taxon>
        <taxon>Pseudonocardiaceae</taxon>
        <taxon>Saccharopolyspora</taxon>
    </lineage>
</organism>
<feature type="transmembrane region" description="Helical" evidence="1">
    <location>
        <begin position="210"/>
        <end position="228"/>
    </location>
</feature>
<dbReference type="AlphaFoldDB" id="A0A1H3EQH2"/>